<keyword evidence="6" id="KW-0325">Glycoprotein</keyword>
<comment type="similarity">
    <text evidence="7">Belongs to the PMEI family.</text>
</comment>
<evidence type="ECO:0000256" key="7">
    <source>
        <dbReference type="ARBA" id="ARBA00038471"/>
    </source>
</evidence>
<reference evidence="10 12" key="2">
    <citation type="journal article" date="2019" name="Plant Biotechnol. J.">
        <title>The red bayberry genome and genetic basis of sex determination.</title>
        <authorList>
            <person name="Jia H.M."/>
            <person name="Jia H.J."/>
            <person name="Cai Q.L."/>
            <person name="Wang Y."/>
            <person name="Zhao H.B."/>
            <person name="Yang W.F."/>
            <person name="Wang G.Y."/>
            <person name="Li Y.H."/>
            <person name="Zhan D.L."/>
            <person name="Shen Y.T."/>
            <person name="Niu Q.F."/>
            <person name="Chang L."/>
            <person name="Qiu J."/>
            <person name="Zhao L."/>
            <person name="Xie H.B."/>
            <person name="Fu W.Y."/>
            <person name="Jin J."/>
            <person name="Li X.W."/>
            <person name="Jiao Y."/>
            <person name="Zhou C.C."/>
            <person name="Tu T."/>
            <person name="Chai C.Y."/>
            <person name="Gao J.L."/>
            <person name="Fan L.J."/>
            <person name="van de Weg E."/>
            <person name="Wang J.Y."/>
            <person name="Gao Z.S."/>
        </authorList>
    </citation>
    <scope>NUCLEOTIDE SEQUENCE [LARGE SCALE GENOMIC DNA]</scope>
    <source>
        <tissue evidence="10">Leaves</tissue>
    </source>
</reference>
<dbReference type="AlphaFoldDB" id="A0A6A1UGB8"/>
<feature type="domain" description="Pectinesterase inhibitor" evidence="9">
    <location>
        <begin position="75"/>
        <end position="224"/>
    </location>
</feature>
<comment type="similarity">
    <text evidence="2">In the C-terminal section; belongs to the pectinesterase family.</text>
</comment>
<evidence type="ECO:0000256" key="3">
    <source>
        <dbReference type="ARBA" id="ARBA00013229"/>
    </source>
</evidence>
<dbReference type="FunFam" id="1.20.140.40:FF:000010">
    <property type="entry name" value="Pectinesterase"/>
    <property type="match status" value="1"/>
</dbReference>
<keyword evidence="4" id="KW-0732">Signal</keyword>
<dbReference type="CDD" id="cd15798">
    <property type="entry name" value="PMEI-like_3"/>
    <property type="match status" value="1"/>
</dbReference>
<sequence>MDSVNIFKGYGKVNDLEDQSLPRNSNTNATTLKPLITTVSIIAILLLTLTIGLMLGALMHQTDDHTPGFPSLSSDSAESIRAVCSVTRYPESCVSGISSLKFTCKKPADPEAIFKLSLRVSVTALSKFKTSISNSNEAALRDCQTQIEDALGRLNDSLAAMDVGRGEKALTEAKISDLQTWISAAMTDQETCLDGLEEMESTSLPMVKTNMQKAKEYTSNSLAILANMHTLLDKYHMSLH</sequence>
<evidence type="ECO:0000256" key="4">
    <source>
        <dbReference type="ARBA" id="ARBA00022729"/>
    </source>
</evidence>
<dbReference type="Gene3D" id="1.20.140.40">
    <property type="entry name" value="Invertase/pectin methylesterase inhibitor family protein"/>
    <property type="match status" value="1"/>
</dbReference>
<keyword evidence="12" id="KW-1185">Reference proteome</keyword>
<evidence type="ECO:0000313" key="10">
    <source>
        <dbReference type="EMBL" id="KAB1199302.1"/>
    </source>
</evidence>
<evidence type="ECO:0000256" key="5">
    <source>
        <dbReference type="ARBA" id="ARBA00023157"/>
    </source>
</evidence>
<dbReference type="EMBL" id="RXIC02000479">
    <property type="protein sequence ID" value="KAB1199342.1"/>
    <property type="molecule type" value="Genomic_DNA"/>
</dbReference>
<dbReference type="OrthoDB" id="1670832at2759"/>
<dbReference type="PANTHER" id="PTHR31080:SF303">
    <property type="entry name" value="PECTINESTERASE 1-LIKE"/>
    <property type="match status" value="1"/>
</dbReference>
<evidence type="ECO:0000313" key="11">
    <source>
        <dbReference type="EMBL" id="KAB1199342.1"/>
    </source>
</evidence>
<dbReference type="SUPFAM" id="SSF101148">
    <property type="entry name" value="Plant invertase/pectin methylesterase inhibitor"/>
    <property type="match status" value="1"/>
</dbReference>
<comment type="similarity">
    <text evidence="1">In the N-terminal section; belongs to the PMEI family.</text>
</comment>
<keyword evidence="5" id="KW-1015">Disulfide bond</keyword>
<keyword evidence="8" id="KW-0472">Membrane</keyword>
<evidence type="ECO:0000313" key="12">
    <source>
        <dbReference type="Proteomes" id="UP000516437"/>
    </source>
</evidence>
<evidence type="ECO:0000256" key="8">
    <source>
        <dbReference type="SAM" id="Phobius"/>
    </source>
</evidence>
<keyword evidence="8" id="KW-1133">Transmembrane helix</keyword>
<reference evidence="10" key="1">
    <citation type="submission" date="2018-07" db="EMBL/GenBank/DDBJ databases">
        <authorList>
            <person name="Gao Z.-S."/>
            <person name="Jia H.-M."/>
            <person name="Jia H.-J."/>
            <person name="Cai Q.-L."/>
            <person name="Wang Y."/>
            <person name="Zhao H.-B."/>
        </authorList>
    </citation>
    <scope>NUCLEOTIDE SEQUENCE</scope>
    <source>
        <tissue evidence="10">Leaves</tissue>
    </source>
</reference>
<gene>
    <name evidence="11" type="ORF">CJ030_MR0G025161</name>
    <name evidence="10" type="ORF">CJ030_MR0G025198</name>
</gene>
<dbReference type="Pfam" id="PF04043">
    <property type="entry name" value="PMEI"/>
    <property type="match status" value="1"/>
</dbReference>
<keyword evidence="8" id="KW-0812">Transmembrane</keyword>
<dbReference type="PANTHER" id="PTHR31080">
    <property type="entry name" value="PECTINESTERASE INHIBITOR-LIKE"/>
    <property type="match status" value="1"/>
</dbReference>
<reference evidence="10" key="3">
    <citation type="submission" date="2019-09" db="EMBL/GenBank/DDBJ databases">
        <authorList>
            <person name="Gao Z."/>
        </authorList>
    </citation>
    <scope>NUCLEOTIDE SEQUENCE</scope>
    <source>
        <tissue evidence="10">Leaves</tissue>
    </source>
</reference>
<dbReference type="InterPro" id="IPR006501">
    <property type="entry name" value="Pectinesterase_inhib_dom"/>
</dbReference>
<evidence type="ECO:0000259" key="9">
    <source>
        <dbReference type="SMART" id="SM00856"/>
    </source>
</evidence>
<evidence type="ECO:0000256" key="6">
    <source>
        <dbReference type="ARBA" id="ARBA00023180"/>
    </source>
</evidence>
<organism evidence="10 12">
    <name type="scientific">Morella rubra</name>
    <name type="common">Chinese bayberry</name>
    <dbReference type="NCBI Taxonomy" id="262757"/>
    <lineage>
        <taxon>Eukaryota</taxon>
        <taxon>Viridiplantae</taxon>
        <taxon>Streptophyta</taxon>
        <taxon>Embryophyta</taxon>
        <taxon>Tracheophyta</taxon>
        <taxon>Spermatophyta</taxon>
        <taxon>Magnoliopsida</taxon>
        <taxon>eudicotyledons</taxon>
        <taxon>Gunneridae</taxon>
        <taxon>Pentapetalae</taxon>
        <taxon>rosids</taxon>
        <taxon>fabids</taxon>
        <taxon>Fagales</taxon>
        <taxon>Myricaceae</taxon>
        <taxon>Morella</taxon>
    </lineage>
</organism>
<dbReference type="GO" id="GO:0030599">
    <property type="term" value="F:pectinesterase activity"/>
    <property type="evidence" value="ECO:0007669"/>
    <property type="project" value="UniProtKB-EC"/>
</dbReference>
<dbReference type="InterPro" id="IPR051955">
    <property type="entry name" value="PME_Inhibitor"/>
</dbReference>
<accession>A0A6A1UGB8</accession>
<dbReference type="SMART" id="SM00856">
    <property type="entry name" value="PMEI"/>
    <property type="match status" value="1"/>
</dbReference>
<dbReference type="EMBL" id="RXIC02000481">
    <property type="protein sequence ID" value="KAB1199302.1"/>
    <property type="molecule type" value="Genomic_DNA"/>
</dbReference>
<dbReference type="EC" id="3.1.1.11" evidence="3"/>
<feature type="transmembrane region" description="Helical" evidence="8">
    <location>
        <begin position="35"/>
        <end position="58"/>
    </location>
</feature>
<evidence type="ECO:0000256" key="2">
    <source>
        <dbReference type="ARBA" id="ARBA00007786"/>
    </source>
</evidence>
<dbReference type="Proteomes" id="UP000516437">
    <property type="component" value="Unassembled WGS sequence"/>
</dbReference>
<name>A0A6A1UGB8_9ROSI</name>
<dbReference type="GO" id="GO:0004857">
    <property type="term" value="F:enzyme inhibitor activity"/>
    <property type="evidence" value="ECO:0007669"/>
    <property type="project" value="InterPro"/>
</dbReference>
<dbReference type="InterPro" id="IPR035513">
    <property type="entry name" value="Invertase/methylesterase_inhib"/>
</dbReference>
<protein>
    <recommendedName>
        <fullName evidence="3">pectinesterase</fullName>
        <ecNumber evidence="3">3.1.1.11</ecNumber>
    </recommendedName>
</protein>
<dbReference type="NCBIfam" id="TIGR01614">
    <property type="entry name" value="PME_inhib"/>
    <property type="match status" value="1"/>
</dbReference>
<proteinExistence type="inferred from homology"/>
<comment type="caution">
    <text evidence="10">The sequence shown here is derived from an EMBL/GenBank/DDBJ whole genome shotgun (WGS) entry which is preliminary data.</text>
</comment>
<evidence type="ECO:0000256" key="1">
    <source>
        <dbReference type="ARBA" id="ARBA00006027"/>
    </source>
</evidence>